<sequence>MSDTSPLILHGLTKRFGRKLAVNNVSLELYEGEVFGSLGPNGAGKSTTIRSVMDFLRPTDGWVELLGGQSVEERTVLHDQVGYLAGDIALYENMTGRKLLKFLARIGRKVDWKYVDELAERFEAVLDRPIRQLSKGNRQKIGLIQAFMHRPKLLILDEPTSGLDPLMKQVFYDLVREVSEQGATVFVSSHDLTEVQKICHRAGFIRDGKLIAIEPIATMKHLATHRYIVTFAKKPSLAAARKLPSITDVQRRGDEYEFTVKGDAAEFVSFIAEHKPKVLRESELELEELFMRYYEGEEVKR</sequence>
<keyword evidence="3" id="KW-0547">Nucleotide-binding</keyword>
<evidence type="ECO:0000256" key="4">
    <source>
        <dbReference type="ARBA" id="ARBA00022840"/>
    </source>
</evidence>
<dbReference type="GO" id="GO:0005524">
    <property type="term" value="F:ATP binding"/>
    <property type="evidence" value="ECO:0007669"/>
    <property type="project" value="UniProtKB-KW"/>
</dbReference>
<dbReference type="InterPro" id="IPR003593">
    <property type="entry name" value="AAA+_ATPase"/>
</dbReference>
<evidence type="ECO:0000313" key="7">
    <source>
        <dbReference type="Proteomes" id="UP000310639"/>
    </source>
</evidence>
<dbReference type="KEGG" id="nft:FBF37_03825"/>
<dbReference type="Pfam" id="PF00005">
    <property type="entry name" value="ABC_tran"/>
    <property type="match status" value="1"/>
</dbReference>
<keyword evidence="4 6" id="KW-0067">ATP-binding</keyword>
<accession>A0A4P9A3Y2</accession>
<reference evidence="6 7" key="1">
    <citation type="submission" date="2019-04" db="EMBL/GenBank/DDBJ databases">
        <title>Saccharibacteria TM7 genomes.</title>
        <authorList>
            <person name="Bor B."/>
            <person name="He X."/>
            <person name="Chen T."/>
            <person name="Dewhirst F.E."/>
        </authorList>
    </citation>
    <scope>NUCLEOTIDE SEQUENCE [LARGE SCALE GENOMIC DNA]</scope>
    <source>
        <strain evidence="6 7">BB001</strain>
    </source>
</reference>
<dbReference type="Proteomes" id="UP000310639">
    <property type="component" value="Chromosome"/>
</dbReference>
<dbReference type="InterPro" id="IPR017871">
    <property type="entry name" value="ABC_transporter-like_CS"/>
</dbReference>
<dbReference type="InterPro" id="IPR003439">
    <property type="entry name" value="ABC_transporter-like_ATP-bd"/>
</dbReference>
<evidence type="ECO:0000256" key="1">
    <source>
        <dbReference type="ARBA" id="ARBA00005417"/>
    </source>
</evidence>
<dbReference type="AlphaFoldDB" id="A0A4P9A3Y2"/>
<dbReference type="CDD" id="cd03230">
    <property type="entry name" value="ABC_DR_subfamily_A"/>
    <property type="match status" value="1"/>
</dbReference>
<keyword evidence="2" id="KW-0813">Transport</keyword>
<evidence type="ECO:0000313" key="6">
    <source>
        <dbReference type="EMBL" id="QCT42557.1"/>
    </source>
</evidence>
<keyword evidence="7" id="KW-1185">Reference proteome</keyword>
<protein>
    <submittedName>
        <fullName evidence="6">ABC transporter ATP-binding protein</fullName>
    </submittedName>
</protein>
<feature type="domain" description="ABC transporter" evidence="5">
    <location>
        <begin position="7"/>
        <end position="232"/>
    </location>
</feature>
<evidence type="ECO:0000259" key="5">
    <source>
        <dbReference type="PROSITE" id="PS50893"/>
    </source>
</evidence>
<proteinExistence type="inferred from homology"/>
<gene>
    <name evidence="6" type="ORF">FBF37_03825</name>
</gene>
<dbReference type="Gene3D" id="3.40.50.300">
    <property type="entry name" value="P-loop containing nucleotide triphosphate hydrolases"/>
    <property type="match status" value="1"/>
</dbReference>
<name>A0A4P9A3Y2_9BACT</name>
<dbReference type="OrthoDB" id="9779029at2"/>
<comment type="similarity">
    <text evidence="1">Belongs to the ABC transporter superfamily.</text>
</comment>
<dbReference type="PROSITE" id="PS00211">
    <property type="entry name" value="ABC_TRANSPORTER_1"/>
    <property type="match status" value="1"/>
</dbReference>
<dbReference type="SUPFAM" id="SSF52540">
    <property type="entry name" value="P-loop containing nucleoside triphosphate hydrolases"/>
    <property type="match status" value="1"/>
</dbReference>
<dbReference type="PANTHER" id="PTHR43335">
    <property type="entry name" value="ABC TRANSPORTER, ATP-BINDING PROTEIN"/>
    <property type="match status" value="1"/>
</dbReference>
<evidence type="ECO:0000256" key="3">
    <source>
        <dbReference type="ARBA" id="ARBA00022741"/>
    </source>
</evidence>
<dbReference type="RefSeq" id="WP_138079636.1">
    <property type="nucleotide sequence ID" value="NZ_CP040004.1"/>
</dbReference>
<evidence type="ECO:0000256" key="2">
    <source>
        <dbReference type="ARBA" id="ARBA00022448"/>
    </source>
</evidence>
<dbReference type="SMART" id="SM00382">
    <property type="entry name" value="AAA"/>
    <property type="match status" value="1"/>
</dbReference>
<organism evidence="6 7">
    <name type="scientific">Candidatus Nanosynbacter featherlites</name>
    <dbReference type="NCBI Taxonomy" id="2572088"/>
    <lineage>
        <taxon>Bacteria</taxon>
        <taxon>Candidatus Saccharimonadota</taxon>
        <taxon>Candidatus Saccharimonadia</taxon>
        <taxon>Candidatus Nanosynbacterales</taxon>
        <taxon>Candidatus Nanosynbacteraceae</taxon>
        <taxon>Candidatus Nanosynbacter</taxon>
    </lineage>
</organism>
<dbReference type="EMBL" id="CP040004">
    <property type="protein sequence ID" value="QCT42557.1"/>
    <property type="molecule type" value="Genomic_DNA"/>
</dbReference>
<dbReference type="PANTHER" id="PTHR43335:SF4">
    <property type="entry name" value="ABC TRANSPORTER, ATP-BINDING PROTEIN"/>
    <property type="match status" value="1"/>
</dbReference>
<dbReference type="PROSITE" id="PS50893">
    <property type="entry name" value="ABC_TRANSPORTER_2"/>
    <property type="match status" value="1"/>
</dbReference>
<dbReference type="InterPro" id="IPR027417">
    <property type="entry name" value="P-loop_NTPase"/>
</dbReference>
<dbReference type="GO" id="GO:0016887">
    <property type="term" value="F:ATP hydrolysis activity"/>
    <property type="evidence" value="ECO:0007669"/>
    <property type="project" value="InterPro"/>
</dbReference>